<evidence type="ECO:0000259" key="2">
    <source>
        <dbReference type="Pfam" id="PF01048"/>
    </source>
</evidence>
<name>A0AAN6PJD5_9PEZI</name>
<evidence type="ECO:0000313" key="3">
    <source>
        <dbReference type="EMBL" id="KAK4041966.1"/>
    </source>
</evidence>
<dbReference type="Gene3D" id="1.25.40.10">
    <property type="entry name" value="Tetratricopeptide repeat domain"/>
    <property type="match status" value="1"/>
</dbReference>
<dbReference type="InterPro" id="IPR000845">
    <property type="entry name" value="Nucleoside_phosphorylase_d"/>
</dbReference>
<dbReference type="SUPFAM" id="SSF52540">
    <property type="entry name" value="P-loop containing nucleoside triphosphate hydrolases"/>
    <property type="match status" value="1"/>
</dbReference>
<feature type="domain" description="Nucleoside phosphorylase" evidence="2">
    <location>
        <begin position="12"/>
        <end position="125"/>
    </location>
</feature>
<dbReference type="InterPro" id="IPR027417">
    <property type="entry name" value="P-loop_NTPase"/>
</dbReference>
<dbReference type="GO" id="GO:0009116">
    <property type="term" value="P:nucleoside metabolic process"/>
    <property type="evidence" value="ECO:0007669"/>
    <property type="project" value="InterPro"/>
</dbReference>
<feature type="region of interest" description="Disordered" evidence="1">
    <location>
        <begin position="673"/>
        <end position="705"/>
    </location>
</feature>
<dbReference type="InterPro" id="IPR011990">
    <property type="entry name" value="TPR-like_helical_dom_sf"/>
</dbReference>
<evidence type="ECO:0000256" key="1">
    <source>
        <dbReference type="SAM" id="MobiDB-lite"/>
    </source>
</evidence>
<dbReference type="GO" id="GO:0003824">
    <property type="term" value="F:catalytic activity"/>
    <property type="evidence" value="ECO:0007669"/>
    <property type="project" value="InterPro"/>
</dbReference>
<feature type="compositionally biased region" description="Basic and acidic residues" evidence="1">
    <location>
        <begin position="674"/>
        <end position="691"/>
    </location>
</feature>
<dbReference type="Gene3D" id="3.40.50.1580">
    <property type="entry name" value="Nucleoside phosphorylase domain"/>
    <property type="match status" value="1"/>
</dbReference>
<evidence type="ECO:0000313" key="4">
    <source>
        <dbReference type="Proteomes" id="UP001303115"/>
    </source>
</evidence>
<dbReference type="EMBL" id="MU854348">
    <property type="protein sequence ID" value="KAK4041966.1"/>
    <property type="molecule type" value="Genomic_DNA"/>
</dbReference>
<dbReference type="PANTHER" id="PTHR46082:SF6">
    <property type="entry name" value="AAA+ ATPASE DOMAIN-CONTAINING PROTEIN-RELATED"/>
    <property type="match status" value="1"/>
</dbReference>
<organism evidence="3 4">
    <name type="scientific">Parachaetomium inaequale</name>
    <dbReference type="NCBI Taxonomy" id="2588326"/>
    <lineage>
        <taxon>Eukaryota</taxon>
        <taxon>Fungi</taxon>
        <taxon>Dikarya</taxon>
        <taxon>Ascomycota</taxon>
        <taxon>Pezizomycotina</taxon>
        <taxon>Sordariomycetes</taxon>
        <taxon>Sordariomycetidae</taxon>
        <taxon>Sordariales</taxon>
        <taxon>Chaetomiaceae</taxon>
        <taxon>Parachaetomium</taxon>
    </lineage>
</organism>
<dbReference type="Proteomes" id="UP001303115">
    <property type="component" value="Unassembled WGS sequence"/>
</dbReference>
<dbReference type="Gene3D" id="3.40.50.300">
    <property type="entry name" value="P-loop containing nucleotide triphosphate hydrolases"/>
    <property type="match status" value="1"/>
</dbReference>
<gene>
    <name evidence="3" type="ORF">C8A01DRAFT_44947</name>
</gene>
<accession>A0AAN6PJD5</accession>
<comment type="caution">
    <text evidence="3">The sequence shown here is derived from an EMBL/GenBank/DDBJ whole genome shotgun (WGS) entry which is preliminary data.</text>
</comment>
<dbReference type="Pfam" id="PF01048">
    <property type="entry name" value="PNP_UDP_1"/>
    <property type="match status" value="1"/>
</dbReference>
<dbReference type="SUPFAM" id="SSF53167">
    <property type="entry name" value="Purine and uridine phosphorylases"/>
    <property type="match status" value="1"/>
</dbReference>
<protein>
    <submittedName>
        <fullName evidence="3">Regulatory protein AfsR</fullName>
    </submittedName>
</protein>
<sequence>MEPPSSRENFQIGIVCALPLEFDAVVASLDQIWDEDVCAALGKAPGDANTYTHGRMKQHNVVVALLRQRGGKPTMGKANAAIVASDLRHSYCSLSLALLVGICGGVPKAENKEMLLGDVVISSSVQGPQNSLATPMAENASILGILNTHYEKESVRVKTASFLAALQHTRPDAFALANTPNKPRMTDAVDHLVYEASYRHKHQKPRDCQCQHHQKEADAVCEAALEGSCEDLGCSDDFLVHRSRLEERLAATADDDAVLQPAIFLGGVATGYTVMKSGVTLDAVAKAEGIIAFEMEAAGIWEQLPTLIIKAVCDYADSHKNKKWQTYAAGTAAAAAKAVAALHTPADMPRLREMKAAQRESILPFPPDPEFISRPQISGWIKEKAKIPGGRAALVGLGGIGKSQLAIRHAHGVRNRSHVFWINATTRVTLEESVRTLAEGLNLEKPGDSLDDIFRRVGSWLGCEKNGLWTVVLRKLLPLSSNGFTLITSRDIKAAERLTGSGKNMIYLVPDLGEEAALELFQAKLENRCEREEAEEVVRLLEFMPLAISQAAAYINNRADRISVRDYADMFRAGNEKRGALLEWEYDELRRYQTSPNSIFGTWTITLEQMQQEKPSAVDLLSLMSFFNSQSIPVWALKPFYMYDIDIGRRFLHRTSIEGGIQSDMWSLWATPDKGAKEEKDKGDSKEETGKTKTGKPKKSRWSDMTKLTGKAIRRQPRRFREDLKEVPIKEQMLRLKDELIHEILPSFDRTKDDGAKDDGDRGDLDLLRKYSMVTPTAKDGVVKMHPLVRYCTHNWLSRSETLDGWKRRFLTIMVACLVRPPPGHELHTGNLDGHIEFLTDEKPGDVATARPWEAVCTHLVSRWQERGSKDPAVVLALQEKMVDVAYKMLGPGDRVTIANRAWLASYALEKGELEKAGTMFEEVLEQAQNVQGRDSSQAIECRLQYVGILRAQGWKYGAHSTAAHAESLAAEGRFDDAARLAMQALDNPKLISFQSQFGKTMACLAGVTEAMSRHSPPEEVAPLLFKIVNHAERVGQMWPHFAFTVCGPFHRHLAVCLERQGDVAGALLVMRKGISNMAFTFPGPAPPARAVADELLRAPADEEETRQRLLREMVQCLDSDNGRFSDVFLHIDRFGECWTLLDAMCDHMLAEWGETHLLTKAVLGLRDDMKKWHVEAGRMAREAREGRDADSKEKEPAAAAAVAAQRRIKC</sequence>
<keyword evidence="4" id="KW-1185">Reference proteome</keyword>
<reference evidence="4" key="1">
    <citation type="journal article" date="2023" name="Mol. Phylogenet. Evol.">
        <title>Genome-scale phylogeny and comparative genomics of the fungal order Sordariales.</title>
        <authorList>
            <person name="Hensen N."/>
            <person name="Bonometti L."/>
            <person name="Westerberg I."/>
            <person name="Brannstrom I.O."/>
            <person name="Guillou S."/>
            <person name="Cros-Aarteil S."/>
            <person name="Calhoun S."/>
            <person name="Haridas S."/>
            <person name="Kuo A."/>
            <person name="Mondo S."/>
            <person name="Pangilinan J."/>
            <person name="Riley R."/>
            <person name="LaButti K."/>
            <person name="Andreopoulos B."/>
            <person name="Lipzen A."/>
            <person name="Chen C."/>
            <person name="Yan M."/>
            <person name="Daum C."/>
            <person name="Ng V."/>
            <person name="Clum A."/>
            <person name="Steindorff A."/>
            <person name="Ohm R.A."/>
            <person name="Martin F."/>
            <person name="Silar P."/>
            <person name="Natvig D.O."/>
            <person name="Lalanne C."/>
            <person name="Gautier V."/>
            <person name="Ament-Velasquez S.L."/>
            <person name="Kruys A."/>
            <person name="Hutchinson M.I."/>
            <person name="Powell A.J."/>
            <person name="Barry K."/>
            <person name="Miller A.N."/>
            <person name="Grigoriev I.V."/>
            <person name="Debuchy R."/>
            <person name="Gladieux P."/>
            <person name="Hiltunen Thoren M."/>
            <person name="Johannesson H."/>
        </authorList>
    </citation>
    <scope>NUCLEOTIDE SEQUENCE [LARGE SCALE GENOMIC DNA]</scope>
    <source>
        <strain evidence="4">CBS 284.82</strain>
    </source>
</reference>
<dbReference type="AlphaFoldDB" id="A0AAN6PJD5"/>
<dbReference type="InterPro" id="IPR035994">
    <property type="entry name" value="Nucleoside_phosphorylase_sf"/>
</dbReference>
<dbReference type="InterPro" id="IPR053137">
    <property type="entry name" value="NLR-like"/>
</dbReference>
<dbReference type="PANTHER" id="PTHR46082">
    <property type="entry name" value="ATP/GTP-BINDING PROTEIN-RELATED"/>
    <property type="match status" value="1"/>
</dbReference>
<proteinExistence type="predicted"/>